<dbReference type="RefSeq" id="WP_046501632.1">
    <property type="nucleotide sequence ID" value="NZ_LANI01000001.1"/>
</dbReference>
<name>A0A0M2RDV3_9PROT</name>
<accession>A0A0M2RDV3</accession>
<comment type="caution">
    <text evidence="1">The sequence shown here is derived from an EMBL/GenBank/DDBJ whole genome shotgun (WGS) entry which is preliminary data.</text>
</comment>
<dbReference type="Proteomes" id="UP000034491">
    <property type="component" value="Unassembled WGS sequence"/>
</dbReference>
<proteinExistence type="predicted"/>
<evidence type="ECO:0000313" key="1">
    <source>
        <dbReference type="EMBL" id="KKJ78634.1"/>
    </source>
</evidence>
<keyword evidence="2" id="KW-1185">Reference proteome</keyword>
<gene>
    <name evidence="1" type="ORF">WH95_00595</name>
</gene>
<sequence length="72" mass="8279">MKRDMDLLRKIMLEIENGKYDFETRSNADSNLFGLDPTGLDVGASDKLEHHFFYWRSLSTLKGKAISVEDIV</sequence>
<protein>
    <submittedName>
        <fullName evidence="1">Uncharacterized protein</fullName>
    </submittedName>
</protein>
<dbReference type="AlphaFoldDB" id="A0A0M2RDV3"/>
<evidence type="ECO:0000313" key="2">
    <source>
        <dbReference type="Proteomes" id="UP000034491"/>
    </source>
</evidence>
<organism evidence="1 2">
    <name type="scientific">Kiloniella litopenaei</name>
    <dbReference type="NCBI Taxonomy" id="1549748"/>
    <lineage>
        <taxon>Bacteria</taxon>
        <taxon>Pseudomonadati</taxon>
        <taxon>Pseudomonadota</taxon>
        <taxon>Alphaproteobacteria</taxon>
        <taxon>Rhodospirillales</taxon>
        <taxon>Kiloniellaceae</taxon>
        <taxon>Kiloniella</taxon>
    </lineage>
</organism>
<reference evidence="1 2" key="1">
    <citation type="submission" date="2015-03" db="EMBL/GenBank/DDBJ databases">
        <title>Genome sequence of Kiloniella sp. P1-1, isolated from the gut microflora of Pacific white shrimp, Penaeus vannamei.</title>
        <authorList>
            <person name="Shao Z."/>
            <person name="Wang L."/>
            <person name="Li X."/>
        </authorList>
    </citation>
    <scope>NUCLEOTIDE SEQUENCE [LARGE SCALE GENOMIC DNA]</scope>
    <source>
        <strain evidence="1 2">P1-1</strain>
    </source>
</reference>
<dbReference type="EMBL" id="LANI01000001">
    <property type="protein sequence ID" value="KKJ78634.1"/>
    <property type="molecule type" value="Genomic_DNA"/>
</dbReference>